<dbReference type="Pfam" id="PF02130">
    <property type="entry name" value="YbeY"/>
    <property type="match status" value="1"/>
</dbReference>
<keyword evidence="4 9" id="KW-0540">Nuclease</keyword>
<evidence type="ECO:0000256" key="6">
    <source>
        <dbReference type="ARBA" id="ARBA00022759"/>
    </source>
</evidence>
<sequence>MSVEVNNETDYEVDLHDVQKLADSITEAMFIHPETEVSIVFIDEDAMSELHVEWMDLEGPTDVMSFPMDELRPGSETAPSESGILGDIVICPTIAEAQAKAGGHAVHDEILLLTTHGMLHLMGFDHEEPEEKAEMFTLQRRLLEGYTGRPAPKETVE</sequence>
<evidence type="ECO:0000256" key="3">
    <source>
        <dbReference type="ARBA" id="ARBA00022552"/>
    </source>
</evidence>
<keyword evidence="9" id="KW-0963">Cytoplasm</keyword>
<evidence type="ECO:0000256" key="5">
    <source>
        <dbReference type="ARBA" id="ARBA00022723"/>
    </source>
</evidence>
<keyword evidence="6 9" id="KW-0255">Endonuclease</keyword>
<comment type="caution">
    <text evidence="10">The sequence shown here is derived from an EMBL/GenBank/DDBJ whole genome shotgun (WGS) entry which is preliminary data.</text>
</comment>
<organism evidence="10 11">
    <name type="scientific">Glutamicibacter ardleyensis</name>
    <dbReference type="NCBI Taxonomy" id="225894"/>
    <lineage>
        <taxon>Bacteria</taxon>
        <taxon>Bacillati</taxon>
        <taxon>Actinomycetota</taxon>
        <taxon>Actinomycetes</taxon>
        <taxon>Micrococcales</taxon>
        <taxon>Micrococcaceae</taxon>
        <taxon>Glutamicibacter</taxon>
    </lineage>
</organism>
<dbReference type="Gene3D" id="3.40.390.30">
    <property type="entry name" value="Metalloproteases ('zincins'), catalytic domain"/>
    <property type="match status" value="1"/>
</dbReference>
<dbReference type="EMBL" id="BMKX01000006">
    <property type="protein sequence ID" value="GGJ65011.1"/>
    <property type="molecule type" value="Genomic_DNA"/>
</dbReference>
<evidence type="ECO:0000313" key="11">
    <source>
        <dbReference type="Proteomes" id="UP000606115"/>
    </source>
</evidence>
<dbReference type="Proteomes" id="UP000606115">
    <property type="component" value="Unassembled WGS sequence"/>
</dbReference>
<evidence type="ECO:0000256" key="1">
    <source>
        <dbReference type="ARBA" id="ARBA00010875"/>
    </source>
</evidence>
<keyword evidence="11" id="KW-1185">Reference proteome</keyword>
<feature type="binding site" evidence="9">
    <location>
        <position position="120"/>
    </location>
    <ligand>
        <name>Zn(2+)</name>
        <dbReference type="ChEBI" id="CHEBI:29105"/>
        <note>catalytic</note>
    </ligand>
</feature>
<keyword evidence="5 9" id="KW-0479">Metal-binding</keyword>
<dbReference type="NCBIfam" id="TIGR00043">
    <property type="entry name" value="rRNA maturation RNase YbeY"/>
    <property type="match status" value="1"/>
</dbReference>
<dbReference type="InterPro" id="IPR002036">
    <property type="entry name" value="YbeY"/>
</dbReference>
<evidence type="ECO:0000256" key="8">
    <source>
        <dbReference type="ARBA" id="ARBA00022833"/>
    </source>
</evidence>
<comment type="subcellular location">
    <subcellularLocation>
        <location evidence="9">Cytoplasm</location>
    </subcellularLocation>
</comment>
<dbReference type="InterPro" id="IPR020549">
    <property type="entry name" value="YbeY_CS"/>
</dbReference>
<dbReference type="PANTHER" id="PTHR46986:SF1">
    <property type="entry name" value="ENDORIBONUCLEASE YBEY, CHLOROPLASTIC"/>
    <property type="match status" value="1"/>
</dbReference>
<feature type="binding site" evidence="9">
    <location>
        <position position="126"/>
    </location>
    <ligand>
        <name>Zn(2+)</name>
        <dbReference type="ChEBI" id="CHEBI:29105"/>
        <note>catalytic</note>
    </ligand>
</feature>
<evidence type="ECO:0000256" key="4">
    <source>
        <dbReference type="ARBA" id="ARBA00022722"/>
    </source>
</evidence>
<feature type="binding site" evidence="9">
    <location>
        <position position="116"/>
    </location>
    <ligand>
        <name>Zn(2+)</name>
        <dbReference type="ChEBI" id="CHEBI:29105"/>
        <note>catalytic</note>
    </ligand>
</feature>
<proteinExistence type="inferred from homology"/>
<gene>
    <name evidence="9 10" type="primary">ybeY</name>
    <name evidence="10" type="ORF">GCM10007173_24890</name>
</gene>
<keyword evidence="8 9" id="KW-0862">Zinc</keyword>
<keyword evidence="2 9" id="KW-0690">Ribosome biogenesis</keyword>
<dbReference type="GeneID" id="303304841"/>
<evidence type="ECO:0000256" key="9">
    <source>
        <dbReference type="HAMAP-Rule" id="MF_00009"/>
    </source>
</evidence>
<dbReference type="InterPro" id="IPR023091">
    <property type="entry name" value="MetalPrtase_cat_dom_sf_prd"/>
</dbReference>
<comment type="similarity">
    <text evidence="1 9">Belongs to the endoribonuclease YbeY family.</text>
</comment>
<accession>A0ABQ2DPM0</accession>
<evidence type="ECO:0000256" key="7">
    <source>
        <dbReference type="ARBA" id="ARBA00022801"/>
    </source>
</evidence>
<keyword evidence="7 9" id="KW-0378">Hydrolase</keyword>
<reference evidence="11" key="1">
    <citation type="journal article" date="2019" name="Int. J. Syst. Evol. Microbiol.">
        <title>The Global Catalogue of Microorganisms (GCM) 10K type strain sequencing project: providing services to taxonomists for standard genome sequencing and annotation.</title>
        <authorList>
            <consortium name="The Broad Institute Genomics Platform"/>
            <consortium name="The Broad Institute Genome Sequencing Center for Infectious Disease"/>
            <person name="Wu L."/>
            <person name="Ma J."/>
        </authorList>
    </citation>
    <scope>NUCLEOTIDE SEQUENCE [LARGE SCALE GENOMIC DNA]</scope>
    <source>
        <strain evidence="11">CGMCC 1.3685</strain>
    </source>
</reference>
<name>A0ABQ2DPM0_9MICC</name>
<dbReference type="PROSITE" id="PS01306">
    <property type="entry name" value="UPF0054"/>
    <property type="match status" value="1"/>
</dbReference>
<comment type="function">
    <text evidence="9">Single strand-specific metallo-endoribonuclease involved in late-stage 70S ribosome quality control and in maturation of the 3' terminus of the 16S rRNA.</text>
</comment>
<dbReference type="PANTHER" id="PTHR46986">
    <property type="entry name" value="ENDORIBONUCLEASE YBEY, CHLOROPLASTIC"/>
    <property type="match status" value="1"/>
</dbReference>
<dbReference type="SUPFAM" id="SSF55486">
    <property type="entry name" value="Metalloproteases ('zincins'), catalytic domain"/>
    <property type="match status" value="1"/>
</dbReference>
<evidence type="ECO:0000313" key="10">
    <source>
        <dbReference type="EMBL" id="GGJ65011.1"/>
    </source>
</evidence>
<dbReference type="RefSeq" id="WP_188686014.1">
    <property type="nucleotide sequence ID" value="NZ_BMKX01000006.1"/>
</dbReference>
<evidence type="ECO:0000256" key="2">
    <source>
        <dbReference type="ARBA" id="ARBA00022517"/>
    </source>
</evidence>
<protein>
    <recommendedName>
        <fullName evidence="9">Endoribonuclease YbeY</fullName>
        <ecNumber evidence="9">3.1.-.-</ecNumber>
    </recommendedName>
</protein>
<keyword evidence="3 9" id="KW-0698">rRNA processing</keyword>
<dbReference type="HAMAP" id="MF_00009">
    <property type="entry name" value="Endoribonucl_YbeY"/>
    <property type="match status" value="1"/>
</dbReference>
<comment type="cofactor">
    <cofactor evidence="9">
        <name>Zn(2+)</name>
        <dbReference type="ChEBI" id="CHEBI:29105"/>
    </cofactor>
    <text evidence="9">Binds 1 zinc ion.</text>
</comment>
<dbReference type="EC" id="3.1.-.-" evidence="9"/>